<keyword evidence="1" id="KW-0812">Transmembrane</keyword>
<feature type="transmembrane region" description="Helical" evidence="1">
    <location>
        <begin position="71"/>
        <end position="90"/>
    </location>
</feature>
<evidence type="ECO:0000256" key="1">
    <source>
        <dbReference type="SAM" id="Phobius"/>
    </source>
</evidence>
<feature type="transmembrane region" description="Helical" evidence="1">
    <location>
        <begin position="120"/>
        <end position="138"/>
    </location>
</feature>
<dbReference type="EMBL" id="SJPN01000004">
    <property type="protein sequence ID" value="TWU02657.1"/>
    <property type="molecule type" value="Genomic_DNA"/>
</dbReference>
<accession>A0A5C6AT95</accession>
<keyword evidence="1" id="KW-0472">Membrane</keyword>
<reference evidence="2 3" key="1">
    <citation type="submission" date="2019-02" db="EMBL/GenBank/DDBJ databases">
        <title>Deep-cultivation of Planctomycetes and their phenomic and genomic characterization uncovers novel biology.</title>
        <authorList>
            <person name="Wiegand S."/>
            <person name="Jogler M."/>
            <person name="Boedeker C."/>
            <person name="Pinto D."/>
            <person name="Vollmers J."/>
            <person name="Rivas-Marin E."/>
            <person name="Kohn T."/>
            <person name="Peeters S.H."/>
            <person name="Heuer A."/>
            <person name="Rast P."/>
            <person name="Oberbeckmann S."/>
            <person name="Bunk B."/>
            <person name="Jeske O."/>
            <person name="Meyerdierks A."/>
            <person name="Storesund J.E."/>
            <person name="Kallscheuer N."/>
            <person name="Luecker S."/>
            <person name="Lage O.M."/>
            <person name="Pohl T."/>
            <person name="Merkel B.J."/>
            <person name="Hornburger P."/>
            <person name="Mueller R.-W."/>
            <person name="Bruemmer F."/>
            <person name="Labrenz M."/>
            <person name="Spormann A.M."/>
            <person name="Op Den Camp H."/>
            <person name="Overmann J."/>
            <person name="Amann R."/>
            <person name="Jetten M.S.M."/>
            <person name="Mascher T."/>
            <person name="Medema M.H."/>
            <person name="Devos D.P."/>
            <person name="Kaster A.-K."/>
            <person name="Ovreas L."/>
            <person name="Rohde M."/>
            <person name="Galperin M.Y."/>
            <person name="Jogler C."/>
        </authorList>
    </citation>
    <scope>NUCLEOTIDE SEQUENCE [LARGE SCALE GENOMIC DNA]</scope>
    <source>
        <strain evidence="2 3">Pla52n</strain>
    </source>
</reference>
<dbReference type="RefSeq" id="WP_146520944.1">
    <property type="nucleotide sequence ID" value="NZ_CP151726.1"/>
</dbReference>
<keyword evidence="1" id="KW-1133">Transmembrane helix</keyword>
<feature type="transmembrane region" description="Helical" evidence="1">
    <location>
        <begin position="144"/>
        <end position="166"/>
    </location>
</feature>
<protein>
    <submittedName>
        <fullName evidence="2">Uncharacterized protein</fullName>
    </submittedName>
</protein>
<dbReference type="AlphaFoldDB" id="A0A5C6AT95"/>
<dbReference type="Proteomes" id="UP000320176">
    <property type="component" value="Unassembled WGS sequence"/>
</dbReference>
<comment type="caution">
    <text evidence="2">The sequence shown here is derived from an EMBL/GenBank/DDBJ whole genome shotgun (WGS) entry which is preliminary data.</text>
</comment>
<proteinExistence type="predicted"/>
<evidence type="ECO:0000313" key="3">
    <source>
        <dbReference type="Proteomes" id="UP000320176"/>
    </source>
</evidence>
<organism evidence="2 3">
    <name type="scientific">Stieleria varia</name>
    <dbReference type="NCBI Taxonomy" id="2528005"/>
    <lineage>
        <taxon>Bacteria</taxon>
        <taxon>Pseudomonadati</taxon>
        <taxon>Planctomycetota</taxon>
        <taxon>Planctomycetia</taxon>
        <taxon>Pirellulales</taxon>
        <taxon>Pirellulaceae</taxon>
        <taxon>Stieleria</taxon>
    </lineage>
</organism>
<feature type="transmembrane region" description="Helical" evidence="1">
    <location>
        <begin position="20"/>
        <end position="37"/>
    </location>
</feature>
<feature type="transmembrane region" description="Helical" evidence="1">
    <location>
        <begin position="96"/>
        <end position="113"/>
    </location>
</feature>
<name>A0A5C6AT95_9BACT</name>
<keyword evidence="3" id="KW-1185">Reference proteome</keyword>
<sequence>MSSDDSTADTETALQFRLSTLFVVTLAATILAAFLNPRGEDHMMAGAVATVAAMALGFLVGTWFPPRAERVFWGMVIAAMMQAVAAEVILYDRKGILAWPLAAGFAAVFAASRSGLYRRMIYGAATSSAVIGIYMGVVRAPSSVVIAVVGSAAIGGALLPVLIEMVRWIETRYRIPQPAIGLTLVIAAIGFSVAAPRLIPGW</sequence>
<evidence type="ECO:0000313" key="2">
    <source>
        <dbReference type="EMBL" id="TWU02657.1"/>
    </source>
</evidence>
<feature type="transmembrane region" description="Helical" evidence="1">
    <location>
        <begin position="178"/>
        <end position="199"/>
    </location>
</feature>
<feature type="transmembrane region" description="Helical" evidence="1">
    <location>
        <begin position="43"/>
        <end position="64"/>
    </location>
</feature>
<gene>
    <name evidence="2" type="ORF">Pla52n_37140</name>
</gene>
<dbReference type="OrthoDB" id="284949at2"/>